<dbReference type="InterPro" id="IPR000847">
    <property type="entry name" value="LysR_HTH_N"/>
</dbReference>
<reference evidence="14" key="1">
    <citation type="journal article" date="2019" name="Int. J. Syst. Evol. Microbiol.">
        <title>The Global Catalogue of Microorganisms (GCM) 10K type strain sequencing project: providing services to taxonomists for standard genome sequencing and annotation.</title>
        <authorList>
            <consortium name="The Broad Institute Genomics Platform"/>
            <consortium name="The Broad Institute Genome Sequencing Center for Infectious Disease"/>
            <person name="Wu L."/>
            <person name="Ma J."/>
        </authorList>
    </citation>
    <scope>NUCLEOTIDE SEQUENCE [LARGE SCALE GENOMIC DNA]</scope>
    <source>
        <strain evidence="14">JCM 16914</strain>
    </source>
</reference>
<evidence type="ECO:0000256" key="5">
    <source>
        <dbReference type="ARBA" id="ARBA00022491"/>
    </source>
</evidence>
<dbReference type="InterPro" id="IPR036388">
    <property type="entry name" value="WH-like_DNA-bd_sf"/>
</dbReference>
<comment type="subcellular location">
    <subcellularLocation>
        <location evidence="1">Cytoplasm</location>
    </subcellularLocation>
</comment>
<sequence length="315" mass="35249">MAPMIELRHLRTLLALRDTGSLVEAAERVHLTQSALSHQLKDLENRIDSALFVRKSRPVAFTRTGTRLLALAEQVLPQVRAAERDVARLAGTEHGRLHMAIECHSCFQWLMPTVDHFRDHWPEVEIDIPTGHHFDPLPALAREQLDLVITADPQPIEGIHYAPLFRYEGLLAVARQHALARQRCVHPEMLGDQTLITYPVEQSRLDVFTQFLRPAGVAPAEIRTAELTIMMMQLVASGRGVCALPSWALTEYLERDYVSAVPLGEGGMWSTLYAALRENTREAPWMQDFLRTARDTSFAVLSGIRPADGDAAVSA</sequence>
<dbReference type="EMBL" id="BAAAZT010000073">
    <property type="protein sequence ID" value="GAA3907472.1"/>
    <property type="molecule type" value="Genomic_DNA"/>
</dbReference>
<proteinExistence type="inferred from homology"/>
<gene>
    <name evidence="13" type="primary">metR</name>
    <name evidence="13" type="ORF">GCM10022228_17200</name>
</gene>
<name>A0ABP7LXQ7_9GAMM</name>
<organism evidence="13 14">
    <name type="scientific">Halomonas cibimaris</name>
    <dbReference type="NCBI Taxonomy" id="657012"/>
    <lineage>
        <taxon>Bacteria</taxon>
        <taxon>Pseudomonadati</taxon>
        <taxon>Pseudomonadota</taxon>
        <taxon>Gammaproteobacteria</taxon>
        <taxon>Oceanospirillales</taxon>
        <taxon>Halomonadaceae</taxon>
        <taxon>Halomonas</taxon>
    </lineage>
</organism>
<evidence type="ECO:0000256" key="2">
    <source>
        <dbReference type="ARBA" id="ARBA00009437"/>
    </source>
</evidence>
<keyword evidence="10" id="KW-0804">Transcription</keyword>
<evidence type="ECO:0000259" key="12">
    <source>
        <dbReference type="PROSITE" id="PS50931"/>
    </source>
</evidence>
<dbReference type="PROSITE" id="PS50931">
    <property type="entry name" value="HTH_LYSR"/>
    <property type="match status" value="1"/>
</dbReference>
<keyword evidence="14" id="KW-1185">Reference proteome</keyword>
<keyword evidence="9" id="KW-0010">Activator</keyword>
<dbReference type="PANTHER" id="PTHR30126:SF25">
    <property type="entry name" value="HTH-TYPE TRANSCRIPTIONAL REGULATOR METR"/>
    <property type="match status" value="1"/>
</dbReference>
<comment type="caution">
    <text evidence="13">The sequence shown here is derived from an EMBL/GenBank/DDBJ whole genome shotgun (WGS) entry which is preliminary data.</text>
</comment>
<keyword evidence="6" id="KW-0028">Amino-acid biosynthesis</keyword>
<dbReference type="SUPFAM" id="SSF46785">
    <property type="entry name" value="Winged helix' DNA-binding domain"/>
    <property type="match status" value="1"/>
</dbReference>
<dbReference type="Pfam" id="PF00126">
    <property type="entry name" value="HTH_1"/>
    <property type="match status" value="1"/>
</dbReference>
<evidence type="ECO:0000256" key="4">
    <source>
        <dbReference type="ARBA" id="ARBA00022490"/>
    </source>
</evidence>
<dbReference type="Pfam" id="PF03466">
    <property type="entry name" value="LysR_substrate"/>
    <property type="match status" value="1"/>
</dbReference>
<dbReference type="Proteomes" id="UP001500133">
    <property type="component" value="Unassembled WGS sequence"/>
</dbReference>
<evidence type="ECO:0000256" key="6">
    <source>
        <dbReference type="ARBA" id="ARBA00022605"/>
    </source>
</evidence>
<evidence type="ECO:0000256" key="1">
    <source>
        <dbReference type="ARBA" id="ARBA00004496"/>
    </source>
</evidence>
<dbReference type="SUPFAM" id="SSF53850">
    <property type="entry name" value="Periplasmic binding protein-like II"/>
    <property type="match status" value="1"/>
</dbReference>
<feature type="domain" description="HTH lysR-type" evidence="12">
    <location>
        <begin position="5"/>
        <end position="62"/>
    </location>
</feature>
<evidence type="ECO:0000313" key="14">
    <source>
        <dbReference type="Proteomes" id="UP001500133"/>
    </source>
</evidence>
<evidence type="ECO:0000256" key="8">
    <source>
        <dbReference type="ARBA" id="ARBA00023125"/>
    </source>
</evidence>
<keyword evidence="11" id="KW-0486">Methionine biosynthesis</keyword>
<accession>A0ABP7LXQ7</accession>
<dbReference type="Gene3D" id="3.40.190.10">
    <property type="entry name" value="Periplasmic binding protein-like II"/>
    <property type="match status" value="1"/>
</dbReference>
<dbReference type="Gene3D" id="1.10.10.10">
    <property type="entry name" value="Winged helix-like DNA-binding domain superfamily/Winged helix DNA-binding domain"/>
    <property type="match status" value="1"/>
</dbReference>
<dbReference type="InterPro" id="IPR005119">
    <property type="entry name" value="LysR_subst-bd"/>
</dbReference>
<dbReference type="CDD" id="cd08441">
    <property type="entry name" value="PBP2_MetR"/>
    <property type="match status" value="1"/>
</dbReference>
<keyword evidence="4" id="KW-0963">Cytoplasm</keyword>
<keyword evidence="5" id="KW-0678">Repressor</keyword>
<dbReference type="InterPro" id="IPR036390">
    <property type="entry name" value="WH_DNA-bd_sf"/>
</dbReference>
<protein>
    <recommendedName>
        <fullName evidence="3">HTH-type transcriptional regulator MetR</fullName>
    </recommendedName>
</protein>
<comment type="similarity">
    <text evidence="2">Belongs to the LysR transcriptional regulatory family.</text>
</comment>
<keyword evidence="8" id="KW-0238">DNA-binding</keyword>
<evidence type="ECO:0000256" key="9">
    <source>
        <dbReference type="ARBA" id="ARBA00023159"/>
    </source>
</evidence>
<evidence type="ECO:0000256" key="10">
    <source>
        <dbReference type="ARBA" id="ARBA00023163"/>
    </source>
</evidence>
<evidence type="ECO:0000256" key="7">
    <source>
        <dbReference type="ARBA" id="ARBA00023015"/>
    </source>
</evidence>
<keyword evidence="7" id="KW-0805">Transcription regulation</keyword>
<dbReference type="PANTHER" id="PTHR30126">
    <property type="entry name" value="HTH-TYPE TRANSCRIPTIONAL REGULATOR"/>
    <property type="match status" value="1"/>
</dbReference>
<dbReference type="PRINTS" id="PR00039">
    <property type="entry name" value="HTHLYSR"/>
</dbReference>
<evidence type="ECO:0000256" key="11">
    <source>
        <dbReference type="ARBA" id="ARBA00023167"/>
    </source>
</evidence>
<evidence type="ECO:0000313" key="13">
    <source>
        <dbReference type="EMBL" id="GAA3907472.1"/>
    </source>
</evidence>
<evidence type="ECO:0000256" key="3">
    <source>
        <dbReference type="ARBA" id="ARBA00019365"/>
    </source>
</evidence>
<dbReference type="InterPro" id="IPR037406">
    <property type="entry name" value="MetR_PBP2"/>
</dbReference>